<evidence type="ECO:0008006" key="3">
    <source>
        <dbReference type="Google" id="ProtNLM"/>
    </source>
</evidence>
<organism evidence="1 2">
    <name type="scientific">Phanerochaete sordida</name>
    <dbReference type="NCBI Taxonomy" id="48140"/>
    <lineage>
        <taxon>Eukaryota</taxon>
        <taxon>Fungi</taxon>
        <taxon>Dikarya</taxon>
        <taxon>Basidiomycota</taxon>
        <taxon>Agaricomycotina</taxon>
        <taxon>Agaricomycetes</taxon>
        <taxon>Polyporales</taxon>
        <taxon>Phanerochaetaceae</taxon>
        <taxon>Phanerochaete</taxon>
    </lineage>
</organism>
<proteinExistence type="predicted"/>
<sequence>MDTLNTDIFWDIAAQLENRDLASGARVCKQWLPVTQSHLYRHITIDSASKHVHALGALLFAREDLRRLVRHLTLCRLFGMGRWLSSMYDWLLLLPEQSLVSVDVKMEDDYAFDILMDFPCVRNARQLTIRKPYLLNREKAARILASPYLESLAVCFEGLPAPEGPIHLKRLSVVAEGMPPQLPQILEANSTSTPLHRFDLRVTTQPNDREVAQLFRALAIHAQSLTRLAITSSERITRIPFMDDFILSLPSVQWLCCAYGTYTSTLLLRIPSSLHTLVLLWGLDGSVLVRDPHGIGFIAGARPENIPFPSANFAQTMRRMSPTGNASLRRLVIALPKLLRDPCQEVAAACSDAGIRFERVRMDNPVLDIMDRN</sequence>
<dbReference type="EMBL" id="BPQB01000098">
    <property type="protein sequence ID" value="GJE99009.1"/>
    <property type="molecule type" value="Genomic_DNA"/>
</dbReference>
<dbReference type="OrthoDB" id="2742110at2759"/>
<evidence type="ECO:0000313" key="2">
    <source>
        <dbReference type="Proteomes" id="UP000703269"/>
    </source>
</evidence>
<dbReference type="Proteomes" id="UP000703269">
    <property type="component" value="Unassembled WGS sequence"/>
</dbReference>
<name>A0A9P3LLS6_9APHY</name>
<gene>
    <name evidence="1" type="ORF">PsYK624_152470</name>
</gene>
<comment type="caution">
    <text evidence="1">The sequence shown here is derived from an EMBL/GenBank/DDBJ whole genome shotgun (WGS) entry which is preliminary data.</text>
</comment>
<evidence type="ECO:0000313" key="1">
    <source>
        <dbReference type="EMBL" id="GJE99009.1"/>
    </source>
</evidence>
<dbReference type="AlphaFoldDB" id="A0A9P3LLS6"/>
<protein>
    <recommendedName>
        <fullName evidence="3">F-box domain-containing protein</fullName>
    </recommendedName>
</protein>
<accession>A0A9P3LLS6</accession>
<reference evidence="1 2" key="1">
    <citation type="submission" date="2021-08" db="EMBL/GenBank/DDBJ databases">
        <title>Draft Genome Sequence of Phanerochaete sordida strain YK-624.</title>
        <authorList>
            <person name="Mori T."/>
            <person name="Dohra H."/>
            <person name="Suzuki T."/>
            <person name="Kawagishi H."/>
            <person name="Hirai H."/>
        </authorList>
    </citation>
    <scope>NUCLEOTIDE SEQUENCE [LARGE SCALE GENOMIC DNA]</scope>
    <source>
        <strain evidence="1 2">YK-624</strain>
    </source>
</reference>
<keyword evidence="2" id="KW-1185">Reference proteome</keyword>